<dbReference type="InterPro" id="IPR027417">
    <property type="entry name" value="P-loop_NTPase"/>
</dbReference>
<accession>A0ABN7WA48</accession>
<sequence>IFRPFINLFSREQLQAVLLAWLPSKLEPYFSGIIAMDMFITTLIATAPFKSQSTKFLGIYGTKKKNPLYEALSWIISQQTKELDNGSFIVQPANNKKYETYKTPDFNILPEKKQQIKIEYRGCKFNVVYKLKENENNNNQPQPQSYYYKVPDLVPSIFLSVINNDSSPNNKLDVNAITEFINEVTSSYFKTKEKNHKRAQYKRNEGNWNRVQLLSNLNGLETVVLDEPKEKLLKKELDSFVNDKEFYKKIDLYYLNLKEIKNDNDMSTAFNVDTQSNILYKRDKRGVSHPNYNNFISEDFIKENDDLSKYKNLLSFISLSNFLGCLYGQIFSESTIIIMTTNHIENIDPACIRPSRMDVHLNLEYCTHYQIKRMYQNITNKDFPKDILVKIPEYLLPPCDVIITMISYRNNYQLIPDKILELVKKYKLSD</sequence>
<dbReference type="PANTHER" id="PTHR23070">
    <property type="entry name" value="BCS1 AAA-TYPE ATPASE"/>
    <property type="match status" value="1"/>
</dbReference>
<dbReference type="Gene3D" id="3.40.50.300">
    <property type="entry name" value="P-loop containing nucleotide triphosphate hydrolases"/>
    <property type="match status" value="1"/>
</dbReference>
<protein>
    <submittedName>
        <fullName evidence="1">2334_t:CDS:1</fullName>
    </submittedName>
</protein>
<dbReference type="InterPro" id="IPR050747">
    <property type="entry name" value="Mitochondrial_chaperone_BCS1"/>
</dbReference>
<evidence type="ECO:0000313" key="1">
    <source>
        <dbReference type="EMBL" id="CAG8822891.1"/>
    </source>
</evidence>
<dbReference type="SUPFAM" id="SSF52540">
    <property type="entry name" value="P-loop containing nucleoside triphosphate hydrolases"/>
    <property type="match status" value="1"/>
</dbReference>
<dbReference type="Proteomes" id="UP000789901">
    <property type="component" value="Unassembled WGS sequence"/>
</dbReference>
<feature type="non-terminal residue" evidence="1">
    <location>
        <position position="1"/>
    </location>
</feature>
<organism evidence="1 2">
    <name type="scientific">Gigaspora margarita</name>
    <dbReference type="NCBI Taxonomy" id="4874"/>
    <lineage>
        <taxon>Eukaryota</taxon>
        <taxon>Fungi</taxon>
        <taxon>Fungi incertae sedis</taxon>
        <taxon>Mucoromycota</taxon>
        <taxon>Glomeromycotina</taxon>
        <taxon>Glomeromycetes</taxon>
        <taxon>Diversisporales</taxon>
        <taxon>Gigasporaceae</taxon>
        <taxon>Gigaspora</taxon>
    </lineage>
</organism>
<comment type="caution">
    <text evidence="1">The sequence shown here is derived from an EMBL/GenBank/DDBJ whole genome shotgun (WGS) entry which is preliminary data.</text>
</comment>
<gene>
    <name evidence="1" type="ORF">GMARGA_LOCUS28202</name>
</gene>
<reference evidence="1 2" key="1">
    <citation type="submission" date="2021-06" db="EMBL/GenBank/DDBJ databases">
        <authorList>
            <person name="Kallberg Y."/>
            <person name="Tangrot J."/>
            <person name="Rosling A."/>
        </authorList>
    </citation>
    <scope>NUCLEOTIDE SEQUENCE [LARGE SCALE GENOMIC DNA]</scope>
    <source>
        <strain evidence="1 2">120-4 pot B 10/14</strain>
    </source>
</reference>
<dbReference type="EMBL" id="CAJVQB010035687">
    <property type="protein sequence ID" value="CAG8822891.1"/>
    <property type="molecule type" value="Genomic_DNA"/>
</dbReference>
<keyword evidence="2" id="KW-1185">Reference proteome</keyword>
<name>A0ABN7WA48_GIGMA</name>
<proteinExistence type="predicted"/>
<evidence type="ECO:0000313" key="2">
    <source>
        <dbReference type="Proteomes" id="UP000789901"/>
    </source>
</evidence>